<feature type="transmembrane region" description="Helical" evidence="1">
    <location>
        <begin position="167"/>
        <end position="189"/>
    </location>
</feature>
<dbReference type="InterPro" id="IPR035919">
    <property type="entry name" value="EAL_sf"/>
</dbReference>
<dbReference type="SMART" id="SM00267">
    <property type="entry name" value="GGDEF"/>
    <property type="match status" value="1"/>
</dbReference>
<dbReference type="CDD" id="cd01948">
    <property type="entry name" value="EAL"/>
    <property type="match status" value="1"/>
</dbReference>
<dbReference type="PANTHER" id="PTHR44757:SF2">
    <property type="entry name" value="BIOFILM ARCHITECTURE MAINTENANCE PROTEIN MBAA"/>
    <property type="match status" value="1"/>
</dbReference>
<feature type="transmembrane region" description="Helical" evidence="1">
    <location>
        <begin position="87"/>
        <end position="110"/>
    </location>
</feature>
<dbReference type="InterPro" id="IPR001633">
    <property type="entry name" value="EAL_dom"/>
</dbReference>
<evidence type="ECO:0000256" key="1">
    <source>
        <dbReference type="SAM" id="Phobius"/>
    </source>
</evidence>
<sequence>MNISQKVTQLKTLLPIDYKMVSNLYAMSEKSLLVVIVLSIVISYFIYPVLGLEIIVWNLLLLMLVTYRLFSAVSFRKNPKKHSLETWYANFAVPTFLTGAFFAALALMVIPYDDSVQHQLFIVIILLGLSGGSGTALAPDYRIAIGYVLTIMLPLLLIVLMQGTELYLIIAFLIIIYIITKIIVVVQGVKQHRKVIRQEAQIFTVKKALQEKQNLLYHFVEEAPLAIFSYDFNLHIIDGNDALLKLLQTTKDQIIGLDLTTLPDSRVLDTMKKALHHGSQIYTGPYHSIQGLDLWAEIICFAFNDDQGNVLGGIGIIDDKTKEHTAIAELEFLAKHDLLTSLLNRRGLTEYISAFMQKKQHKSFYSLLFYLDLNKFKHINDSLGHKAGDELLIAIADRLKKFVKKECIASRFGGDEFILVSPFIAENLIETHYAAQACIERIQKVFSMPFLVNDMNLSIHTSIGIVAIEPGTFDIEEIIRHADIAMYQAKKTGNDHTSYYDTQLDKERKKLFLLQHDLAYAPKMNQLQLYLQPLVTMEDDENKSVVAAECLLRWEHPEEGLLLPNEFIPIAIETGLISDMTWWLIEEICKYISRLKKEDIWKLNYISINIDAKQLLVNHFVIEFLVKLRKYGLETSDIMIEITERSIIDNFEDTQDVIDALRKEGIKCAIDDFGIGYSSLSYLKKLSFDTLKIDREFVKDIQYRPDDITLIKMILAIGRQFHYHIVVEGIEEEKQKEMLEEIDKDLIYQGFLFGKPIEADSFAKKYLQKR</sequence>
<protein>
    <submittedName>
        <fullName evidence="5">Diguanylate cyclase/phosphodiesterase (GGDEF &amp; EAL domains) with PAS/PAC sensor(S)</fullName>
    </submittedName>
</protein>
<evidence type="ECO:0000259" key="3">
    <source>
        <dbReference type="PROSITE" id="PS50883"/>
    </source>
</evidence>
<dbReference type="Gene3D" id="3.30.70.270">
    <property type="match status" value="1"/>
</dbReference>
<dbReference type="Pfam" id="PF00990">
    <property type="entry name" value="GGDEF"/>
    <property type="match status" value="1"/>
</dbReference>
<dbReference type="InterPro" id="IPR000014">
    <property type="entry name" value="PAS"/>
</dbReference>
<reference evidence="5" key="1">
    <citation type="submission" date="2016-10" db="EMBL/GenBank/DDBJ databases">
        <authorList>
            <person name="de Groot N.N."/>
        </authorList>
    </citation>
    <scope>NUCLEOTIDE SEQUENCE</scope>
</reference>
<feature type="domain" description="EAL" evidence="3">
    <location>
        <begin position="511"/>
        <end position="770"/>
    </location>
</feature>
<dbReference type="Gene3D" id="3.30.450.20">
    <property type="entry name" value="PAS domain"/>
    <property type="match status" value="1"/>
</dbReference>
<keyword evidence="1" id="KW-1133">Transmembrane helix</keyword>
<dbReference type="Pfam" id="PF13426">
    <property type="entry name" value="PAS_9"/>
    <property type="match status" value="1"/>
</dbReference>
<dbReference type="InterPro" id="IPR035965">
    <property type="entry name" value="PAS-like_dom_sf"/>
</dbReference>
<dbReference type="SUPFAM" id="SSF55785">
    <property type="entry name" value="PYP-like sensor domain (PAS domain)"/>
    <property type="match status" value="1"/>
</dbReference>
<keyword evidence="1" id="KW-0812">Transmembrane</keyword>
<dbReference type="AlphaFoldDB" id="A0A1W1B917"/>
<name>A0A1W1B917_9ZZZZ</name>
<dbReference type="PROSITE" id="PS50887">
    <property type="entry name" value="GGDEF"/>
    <property type="match status" value="1"/>
</dbReference>
<dbReference type="EMBL" id="FPHD01000006">
    <property type="protein sequence ID" value="SFV50039.1"/>
    <property type="molecule type" value="Genomic_DNA"/>
</dbReference>
<feature type="domain" description="PAS" evidence="2">
    <location>
        <begin position="212"/>
        <end position="256"/>
    </location>
</feature>
<dbReference type="CDD" id="cd01949">
    <property type="entry name" value="GGDEF"/>
    <property type="match status" value="1"/>
</dbReference>
<keyword evidence="1" id="KW-0472">Membrane</keyword>
<dbReference type="SUPFAM" id="SSF141868">
    <property type="entry name" value="EAL domain-like"/>
    <property type="match status" value="1"/>
</dbReference>
<gene>
    <name evidence="5" type="ORF">MNB_SV-8-827</name>
</gene>
<dbReference type="SMART" id="SM00052">
    <property type="entry name" value="EAL"/>
    <property type="match status" value="1"/>
</dbReference>
<dbReference type="Gene3D" id="3.20.20.450">
    <property type="entry name" value="EAL domain"/>
    <property type="match status" value="1"/>
</dbReference>
<dbReference type="InterPro" id="IPR000160">
    <property type="entry name" value="GGDEF_dom"/>
</dbReference>
<dbReference type="PANTHER" id="PTHR44757">
    <property type="entry name" value="DIGUANYLATE CYCLASE DGCP"/>
    <property type="match status" value="1"/>
</dbReference>
<dbReference type="PROSITE" id="PS50112">
    <property type="entry name" value="PAS"/>
    <property type="match status" value="1"/>
</dbReference>
<organism evidence="5">
    <name type="scientific">hydrothermal vent metagenome</name>
    <dbReference type="NCBI Taxonomy" id="652676"/>
    <lineage>
        <taxon>unclassified sequences</taxon>
        <taxon>metagenomes</taxon>
        <taxon>ecological metagenomes</taxon>
    </lineage>
</organism>
<evidence type="ECO:0000313" key="5">
    <source>
        <dbReference type="EMBL" id="SFV50039.1"/>
    </source>
</evidence>
<dbReference type="InterPro" id="IPR052155">
    <property type="entry name" value="Biofilm_reg_signaling"/>
</dbReference>
<feature type="transmembrane region" description="Helical" evidence="1">
    <location>
        <begin position="56"/>
        <end position="75"/>
    </location>
</feature>
<evidence type="ECO:0000259" key="2">
    <source>
        <dbReference type="PROSITE" id="PS50112"/>
    </source>
</evidence>
<dbReference type="SUPFAM" id="SSF55073">
    <property type="entry name" value="Nucleotide cyclase"/>
    <property type="match status" value="1"/>
</dbReference>
<dbReference type="Pfam" id="PF00563">
    <property type="entry name" value="EAL"/>
    <property type="match status" value="1"/>
</dbReference>
<dbReference type="InterPro" id="IPR043128">
    <property type="entry name" value="Rev_trsase/Diguanyl_cyclase"/>
</dbReference>
<dbReference type="NCBIfam" id="TIGR00254">
    <property type="entry name" value="GGDEF"/>
    <property type="match status" value="1"/>
</dbReference>
<feature type="transmembrane region" description="Helical" evidence="1">
    <location>
        <begin position="116"/>
        <end position="137"/>
    </location>
</feature>
<proteinExistence type="predicted"/>
<evidence type="ECO:0000259" key="4">
    <source>
        <dbReference type="PROSITE" id="PS50887"/>
    </source>
</evidence>
<feature type="domain" description="GGDEF" evidence="4">
    <location>
        <begin position="364"/>
        <end position="502"/>
    </location>
</feature>
<feature type="transmembrane region" description="Helical" evidence="1">
    <location>
        <begin position="32"/>
        <end position="50"/>
    </location>
</feature>
<feature type="transmembrane region" description="Helical" evidence="1">
    <location>
        <begin position="144"/>
        <end position="161"/>
    </location>
</feature>
<accession>A0A1W1B917</accession>
<dbReference type="PROSITE" id="PS50883">
    <property type="entry name" value="EAL"/>
    <property type="match status" value="1"/>
</dbReference>
<dbReference type="InterPro" id="IPR029787">
    <property type="entry name" value="Nucleotide_cyclase"/>
</dbReference>